<gene>
    <name evidence="1" type="ORF">ACFP2V_33730</name>
</gene>
<sequence length="76" mass="7912">MRQVWTGLPPEQRANAVIFAADYGEAGAINELGRGTGLPTAVSAHNTDWWWGPGNPDATTVVAVAPGPDHAPEYGG</sequence>
<accession>A0ABW0Y2S7</accession>
<comment type="caution">
    <text evidence="1">The sequence shown here is derived from an EMBL/GenBank/DDBJ whole genome shotgun (WGS) entry which is preliminary data.</text>
</comment>
<dbReference type="RefSeq" id="WP_381219085.1">
    <property type="nucleotide sequence ID" value="NZ_JBHSPC010000128.1"/>
</dbReference>
<name>A0ABW0Y2S7_9ACTN</name>
<reference evidence="2" key="1">
    <citation type="journal article" date="2019" name="Int. J. Syst. Evol. Microbiol.">
        <title>The Global Catalogue of Microorganisms (GCM) 10K type strain sequencing project: providing services to taxonomists for standard genome sequencing and annotation.</title>
        <authorList>
            <consortium name="The Broad Institute Genomics Platform"/>
            <consortium name="The Broad Institute Genome Sequencing Center for Infectious Disease"/>
            <person name="Wu L."/>
            <person name="Ma J."/>
        </authorList>
    </citation>
    <scope>NUCLEOTIDE SEQUENCE [LARGE SCALE GENOMIC DNA]</scope>
    <source>
        <strain evidence="2">JCM 13852</strain>
    </source>
</reference>
<organism evidence="1 2">
    <name type="scientific">Streptomyces incanus</name>
    <dbReference type="NCBI Taxonomy" id="887453"/>
    <lineage>
        <taxon>Bacteria</taxon>
        <taxon>Bacillati</taxon>
        <taxon>Actinomycetota</taxon>
        <taxon>Actinomycetes</taxon>
        <taxon>Kitasatosporales</taxon>
        <taxon>Streptomycetaceae</taxon>
        <taxon>Streptomyces</taxon>
    </lineage>
</organism>
<proteinExistence type="predicted"/>
<keyword evidence="2" id="KW-1185">Reference proteome</keyword>
<evidence type="ECO:0000313" key="2">
    <source>
        <dbReference type="Proteomes" id="UP001596183"/>
    </source>
</evidence>
<protein>
    <submittedName>
        <fullName evidence="1">Uncharacterized protein</fullName>
    </submittedName>
</protein>
<evidence type="ECO:0000313" key="1">
    <source>
        <dbReference type="EMBL" id="MFC5674845.1"/>
    </source>
</evidence>
<dbReference type="Proteomes" id="UP001596183">
    <property type="component" value="Unassembled WGS sequence"/>
</dbReference>
<dbReference type="EMBL" id="JBHSPC010000128">
    <property type="protein sequence ID" value="MFC5674845.1"/>
    <property type="molecule type" value="Genomic_DNA"/>
</dbReference>